<evidence type="ECO:0000259" key="7">
    <source>
        <dbReference type="PROSITE" id="PS51900"/>
    </source>
</evidence>
<organism evidence="8 9">
    <name type="scientific">Microbulbifer variabilis</name>
    <dbReference type="NCBI Taxonomy" id="266805"/>
    <lineage>
        <taxon>Bacteria</taxon>
        <taxon>Pseudomonadati</taxon>
        <taxon>Pseudomonadota</taxon>
        <taxon>Gammaproteobacteria</taxon>
        <taxon>Cellvibrionales</taxon>
        <taxon>Microbulbiferaceae</taxon>
        <taxon>Microbulbifer</taxon>
    </lineage>
</organism>
<dbReference type="InterPro" id="IPR050090">
    <property type="entry name" value="Tyrosine_recombinase_XerCD"/>
</dbReference>
<evidence type="ECO:0000256" key="5">
    <source>
        <dbReference type="SAM" id="MobiDB-lite"/>
    </source>
</evidence>
<evidence type="ECO:0000313" key="8">
    <source>
        <dbReference type="EMBL" id="USD19792.1"/>
    </source>
</evidence>
<keyword evidence="2 4" id="KW-0238">DNA-binding</keyword>
<keyword evidence="9" id="KW-1185">Reference proteome</keyword>
<dbReference type="InterPro" id="IPR057084">
    <property type="entry name" value="Int_N"/>
</dbReference>
<dbReference type="Pfam" id="PF00589">
    <property type="entry name" value="Phage_integrase"/>
    <property type="match status" value="1"/>
</dbReference>
<evidence type="ECO:0000256" key="1">
    <source>
        <dbReference type="ARBA" id="ARBA00022908"/>
    </source>
</evidence>
<dbReference type="InterPro" id="IPR044068">
    <property type="entry name" value="CB"/>
</dbReference>
<feature type="domain" description="Tyr recombinase" evidence="6">
    <location>
        <begin position="166"/>
        <end position="329"/>
    </location>
</feature>
<dbReference type="InterPro" id="IPR013762">
    <property type="entry name" value="Integrase-like_cat_sf"/>
</dbReference>
<feature type="domain" description="Core-binding (CB)" evidence="7">
    <location>
        <begin position="59"/>
        <end position="144"/>
    </location>
</feature>
<reference evidence="8" key="1">
    <citation type="submission" date="2022-02" db="EMBL/GenBank/DDBJ databases">
        <title>Coral-associated bacteria.</title>
        <authorList>
            <person name="Tang K."/>
            <person name="Wang X."/>
        </authorList>
    </citation>
    <scope>NUCLEOTIDE SEQUENCE</scope>
    <source>
        <strain evidence="8">SCSIO 43006</strain>
    </source>
</reference>
<evidence type="ECO:0000256" key="3">
    <source>
        <dbReference type="ARBA" id="ARBA00023172"/>
    </source>
</evidence>
<dbReference type="CDD" id="cd00796">
    <property type="entry name" value="INT_Rci_Hp1_C"/>
    <property type="match status" value="1"/>
</dbReference>
<protein>
    <submittedName>
        <fullName evidence="8">Tyrosine-type recombinase/integrase</fullName>
    </submittedName>
</protein>
<sequence>MAIQKKANGRWQADCQPEGRGGKRVQRTFNTKGEAQRWLTAQKAAADRGEWSPPKRDNRTISQLVHEWYELHGHTLKDHTGRLNYLENTARWLGDPKAINFTAEDWILYRKRRLESPNEQGRQPCARTINHEHTYLNAVFNRLISIKKWTHPNPLKGVPKLRVAEPPLTFLSVEQLKALDAALLQARNPNVRTITRICLATGARWSEAETLEAERIHHGKIEFVDTKNGKNRSIPISRDLESEILSGRPISGRLFVGTNFRAFQEALARAKLKLPKGQLTHILRHTFASHYMINGGDLLKLNKILDHSTIEMTMRYAHLSPEHLEDAVERSALYSLERS</sequence>
<dbReference type="InterPro" id="IPR002104">
    <property type="entry name" value="Integrase_catalytic"/>
</dbReference>
<dbReference type="Gene3D" id="1.10.443.10">
    <property type="entry name" value="Intergrase catalytic core"/>
    <property type="match status" value="1"/>
</dbReference>
<dbReference type="PROSITE" id="PS51898">
    <property type="entry name" value="TYR_RECOMBINASE"/>
    <property type="match status" value="1"/>
</dbReference>
<dbReference type="EMBL" id="CP092418">
    <property type="protein sequence ID" value="USD19792.1"/>
    <property type="molecule type" value="Genomic_DNA"/>
</dbReference>
<dbReference type="PANTHER" id="PTHR30349:SF93">
    <property type="entry name" value="FELS-2 PROPHAGE PROTEIN"/>
    <property type="match status" value="1"/>
</dbReference>
<feature type="region of interest" description="Disordered" evidence="5">
    <location>
        <begin position="1"/>
        <end position="24"/>
    </location>
</feature>
<name>A0ABY4V694_9GAMM</name>
<evidence type="ECO:0000256" key="4">
    <source>
        <dbReference type="PROSITE-ProRule" id="PRU01248"/>
    </source>
</evidence>
<keyword evidence="3" id="KW-0233">DNA recombination</keyword>
<proteinExistence type="predicted"/>
<dbReference type="Pfam" id="PF24624">
    <property type="entry name" value="Int_N"/>
    <property type="match status" value="1"/>
</dbReference>
<dbReference type="InterPro" id="IPR011010">
    <property type="entry name" value="DNA_brk_join_enz"/>
</dbReference>
<keyword evidence="1" id="KW-0229">DNA integration</keyword>
<dbReference type="PANTHER" id="PTHR30349">
    <property type="entry name" value="PHAGE INTEGRASE-RELATED"/>
    <property type="match status" value="1"/>
</dbReference>
<dbReference type="SUPFAM" id="SSF56349">
    <property type="entry name" value="DNA breaking-rejoining enzymes"/>
    <property type="match status" value="1"/>
</dbReference>
<dbReference type="RefSeq" id="WP_252081886.1">
    <property type="nucleotide sequence ID" value="NZ_CP092418.1"/>
</dbReference>
<evidence type="ECO:0000259" key="6">
    <source>
        <dbReference type="PROSITE" id="PS51898"/>
    </source>
</evidence>
<evidence type="ECO:0000256" key="2">
    <source>
        <dbReference type="ARBA" id="ARBA00023125"/>
    </source>
</evidence>
<dbReference type="Proteomes" id="UP001055658">
    <property type="component" value="Chromosome"/>
</dbReference>
<gene>
    <name evidence="8" type="ORF">MJO52_11930</name>
</gene>
<evidence type="ECO:0000313" key="9">
    <source>
        <dbReference type="Proteomes" id="UP001055658"/>
    </source>
</evidence>
<dbReference type="PROSITE" id="PS51900">
    <property type="entry name" value="CB"/>
    <property type="match status" value="1"/>
</dbReference>
<accession>A0ABY4V694</accession>